<dbReference type="GO" id="GO:0031072">
    <property type="term" value="F:heat shock protein binding"/>
    <property type="evidence" value="ECO:0007669"/>
    <property type="project" value="InterPro"/>
</dbReference>
<keyword evidence="7 10" id="KW-0862">Zinc</keyword>
<dbReference type="GO" id="GO:0006457">
    <property type="term" value="P:protein folding"/>
    <property type="evidence" value="ECO:0007669"/>
    <property type="project" value="InterPro"/>
</dbReference>
<dbReference type="GO" id="GO:0008270">
    <property type="term" value="F:zinc ion binding"/>
    <property type="evidence" value="ECO:0007669"/>
    <property type="project" value="UniProtKB-KW"/>
</dbReference>
<protein>
    <recommendedName>
        <fullName evidence="3">DnaJ homolog subfamily C member 2</fullName>
    </recommendedName>
</protein>
<dbReference type="GO" id="GO:0009408">
    <property type="term" value="P:response to heat"/>
    <property type="evidence" value="ECO:0007669"/>
    <property type="project" value="InterPro"/>
</dbReference>
<accession>A0A368GCW3</accession>
<evidence type="ECO:0000256" key="8">
    <source>
        <dbReference type="ARBA" id="ARBA00022853"/>
    </source>
</evidence>
<feature type="region of interest" description="Disordered" evidence="11">
    <location>
        <begin position="453"/>
        <end position="503"/>
    </location>
</feature>
<evidence type="ECO:0000256" key="5">
    <source>
        <dbReference type="ARBA" id="ARBA00022737"/>
    </source>
</evidence>
<dbReference type="PROSITE" id="PS51188">
    <property type="entry name" value="ZF_CR"/>
    <property type="match status" value="1"/>
</dbReference>
<name>A0A368GCW3_ANCCA</name>
<dbReference type="Proteomes" id="UP000252519">
    <property type="component" value="Unassembled WGS sequence"/>
</dbReference>
<dbReference type="GO" id="GO:0051082">
    <property type="term" value="F:unfolded protein binding"/>
    <property type="evidence" value="ECO:0007669"/>
    <property type="project" value="InterPro"/>
</dbReference>
<keyword evidence="6 10" id="KW-0863">Zinc-finger</keyword>
<comment type="caution">
    <text evidence="17">The sequence shown here is derived from an EMBL/GenBank/DDBJ whole genome shotgun (WGS) entry which is preliminary data.</text>
</comment>
<feature type="domain" description="HTH myb-type" evidence="16">
    <location>
        <begin position="849"/>
        <end position="895"/>
    </location>
</feature>
<keyword evidence="9" id="KW-0143">Chaperone</keyword>
<dbReference type="InterPro" id="IPR051938">
    <property type="entry name" value="Apopto_cytoskel_mod"/>
</dbReference>
<keyword evidence="4 10" id="KW-0479">Metal-binding</keyword>
<dbReference type="GO" id="GO:0007005">
    <property type="term" value="P:mitochondrion organization"/>
    <property type="evidence" value="ECO:0007669"/>
    <property type="project" value="TreeGrafter"/>
</dbReference>
<keyword evidence="18" id="KW-1185">Reference proteome</keyword>
<dbReference type="Gene3D" id="1.10.287.110">
    <property type="entry name" value="DnaJ domain"/>
    <property type="match status" value="1"/>
</dbReference>
<dbReference type="PRINTS" id="PR00625">
    <property type="entry name" value="JDOMAIN"/>
</dbReference>
<feature type="compositionally biased region" description="Gly residues" evidence="11">
    <location>
        <begin position="158"/>
        <end position="167"/>
    </location>
</feature>
<dbReference type="SMART" id="SM00271">
    <property type="entry name" value="DnaJ"/>
    <property type="match status" value="1"/>
</dbReference>
<organism evidence="17 18">
    <name type="scientific">Ancylostoma caninum</name>
    <name type="common">Dog hookworm</name>
    <dbReference type="NCBI Taxonomy" id="29170"/>
    <lineage>
        <taxon>Eukaryota</taxon>
        <taxon>Metazoa</taxon>
        <taxon>Ecdysozoa</taxon>
        <taxon>Nematoda</taxon>
        <taxon>Chromadorea</taxon>
        <taxon>Rhabditida</taxon>
        <taxon>Rhabditina</taxon>
        <taxon>Rhabditomorpha</taxon>
        <taxon>Strongyloidea</taxon>
        <taxon>Ancylostomatidae</taxon>
        <taxon>Ancylostomatinae</taxon>
        <taxon>Ancylostoma</taxon>
    </lineage>
</organism>
<dbReference type="PROSITE" id="PS50076">
    <property type="entry name" value="DNAJ_2"/>
    <property type="match status" value="1"/>
</dbReference>
<dbReference type="GO" id="GO:0006325">
    <property type="term" value="P:chromatin organization"/>
    <property type="evidence" value="ECO:0007669"/>
    <property type="project" value="UniProtKB-KW"/>
</dbReference>
<keyword evidence="5" id="KW-0677">Repeat</keyword>
<evidence type="ECO:0000256" key="3">
    <source>
        <dbReference type="ARBA" id="ARBA00014469"/>
    </source>
</evidence>
<feature type="domain" description="SANT" evidence="15">
    <location>
        <begin position="899"/>
        <end position="941"/>
    </location>
</feature>
<evidence type="ECO:0000256" key="9">
    <source>
        <dbReference type="ARBA" id="ARBA00023186"/>
    </source>
</evidence>
<feature type="region of interest" description="Disordered" evidence="11">
    <location>
        <begin position="148"/>
        <end position="168"/>
    </location>
</feature>
<feature type="compositionally biased region" description="Basic and acidic residues" evidence="11">
    <location>
        <begin position="470"/>
        <end position="489"/>
    </location>
</feature>
<dbReference type="STRING" id="29170.A0A368GCW3"/>
<evidence type="ECO:0000256" key="11">
    <source>
        <dbReference type="SAM" id="MobiDB-lite"/>
    </source>
</evidence>
<dbReference type="Pfam" id="PF13921">
    <property type="entry name" value="Myb_DNA-bind_6"/>
    <property type="match status" value="1"/>
</dbReference>
<evidence type="ECO:0000259" key="15">
    <source>
        <dbReference type="PROSITE" id="PS51293"/>
    </source>
</evidence>
<dbReference type="HAMAP" id="MF_01152">
    <property type="entry name" value="DnaJ"/>
    <property type="match status" value="1"/>
</dbReference>
<reference evidence="17 18" key="1">
    <citation type="submission" date="2014-10" db="EMBL/GenBank/DDBJ databases">
        <title>Draft genome of the hookworm Ancylostoma caninum.</title>
        <authorList>
            <person name="Mitreva M."/>
        </authorList>
    </citation>
    <scope>NUCLEOTIDE SEQUENCE [LARGE SCALE GENOMIC DNA]</scope>
    <source>
        <strain evidence="17 18">Baltimore</strain>
    </source>
</reference>
<dbReference type="CDD" id="cd10719">
    <property type="entry name" value="DnaJ_zf"/>
    <property type="match status" value="1"/>
</dbReference>
<dbReference type="GO" id="GO:0043066">
    <property type="term" value="P:negative regulation of apoptotic process"/>
    <property type="evidence" value="ECO:0007669"/>
    <property type="project" value="TreeGrafter"/>
</dbReference>
<evidence type="ECO:0000256" key="7">
    <source>
        <dbReference type="ARBA" id="ARBA00022833"/>
    </source>
</evidence>
<sequence>MKREEPPTWDVSSLTSWISLVTFHGMIVLSRTSLPAKRCATLILNHIAPLSICSSNIQLKRSTPERKRLSLQYLTRRSFHSSRPSNKEDYYKTLGVKKDASAKEIKKAYFQLAKKYHPDVNKSKEAQEKFQEISEAYEVLSDDNKRQEYDTFGSSTSPGGGPAGRGGEWQYKGTVDVNEIFRRAFGFGRDGGFNWDSFADSQFGHSHAQEMVMDISFEEAVRGTQKNIFVNVVEDCPRCKGTQVEPGYKKLDSLLAHTNTPFSHVSCPYCNGTGMISQRLQGGFFYQASCNRCGGSGHYNKNPCQECEGHGQSVQRRQVSFNVPAGTNDKDRVRFQVGKNQIYMMFNVAPSLKFRRDKDDIHCDVEINIAQAVLGGTVKVPGIMEDTYVHIPPGTNSHTKMRLSGKGVKRLHSAGYGDQYIHIKVVVPSHLSADQRALMLAWAATEKPKSGTVKGFDEYSAKSTSQSKQQKQESKTQKSEEHHSPRGESDAQPSETSRMIPRIPTRNVKQRNIALLHSPNLLIIPCSIVIGVLAMLAVIRCVSVRMDIPSTSFASIEEEAEDGHNAIYTTSGNFLGYDESEDPYPELLGFVEAQIEFCDQFLIRIGEARKRLAEKKAILEKKAEHERLSGALAKAKVPVIQYLPPYFKDENMMCPPQNEEAKHKLQYTTYDPLIKEDKKWTPQELRMLREAVKESVIHAGVQKFIDKKDVLRSKLQRAGVDTAQEEIIAWKEELEAINRKIQHYRNGIVDSQQVDVIDYSCVDWLKISTIEFKGSRSAATLRYKWLNEQCPRWNSGPWTKEELEKLKEYREDPSFTSWAALAKKLQTQRSPYQCFERYRSDLYNKSKDWTKEEDDRLIALVKVMTVNGNVQWDKVTFYMPGRHRQQVRSRYQRTLDENVRHGRWTDQEDLLLMSAVARFGAKDWGKIAKAVVGRSDGQCRERWCNVLDRCTEAGDWTAEEDERLLLGIHIFGRGKWSKIAEILPRHHADSVKRRYQQLLSAKIRMCTARLSGRSPNHFISSSLYSVAKAKRDVLRQQLTDDSLKGECYRAAKEQARRITKRRAPRTERSYLTPEEKAIVEKGIEEIAEKFRNGEKTADLSEIIKKIDLSESEIASIITAAKKRSQFRRARQVMRIPGMVKKIKKNSHLLPDSVMERTTFREDETEEERIMCMTEALCQAVRKYDFHEWNNNFHASRDQPESVVSNYVSNMLNSKCEEVAISLRECTNVPADSTLPPTFTSSSAYRVLERVRPPLTNRASRYFFPSNYNDLDIMSEFNGDIIRKFTVHDRLSIRLHPNILVDPNYLKLKAQVRCLLFEPTLLAMAIEPPEVEELRLKKQMELVQMEIDEENYVADTVVMDDAVAGEVEVTTEDYEPLYYEDIVDDALNATVRTV</sequence>
<dbReference type="InterPro" id="IPR001623">
    <property type="entry name" value="DnaJ_domain"/>
</dbReference>
<dbReference type="InterPro" id="IPR001005">
    <property type="entry name" value="SANT/Myb"/>
</dbReference>
<dbReference type="Gene3D" id="2.10.230.10">
    <property type="entry name" value="Heat shock protein DnaJ, cysteine-rich domain"/>
    <property type="match status" value="1"/>
</dbReference>
<dbReference type="SUPFAM" id="SSF46689">
    <property type="entry name" value="Homeodomain-like"/>
    <property type="match status" value="3"/>
</dbReference>
<feature type="domain" description="Myb-like" evidence="13">
    <location>
        <begin position="849"/>
        <end position="895"/>
    </location>
</feature>
<dbReference type="PANTHER" id="PTHR44145">
    <property type="entry name" value="DNAJ HOMOLOG SUBFAMILY A MEMBER 3, MITOCHONDRIAL"/>
    <property type="match status" value="1"/>
</dbReference>
<dbReference type="GO" id="GO:0005739">
    <property type="term" value="C:mitochondrion"/>
    <property type="evidence" value="ECO:0007669"/>
    <property type="project" value="TreeGrafter"/>
</dbReference>
<dbReference type="Pfam" id="PF00249">
    <property type="entry name" value="Myb_DNA-binding"/>
    <property type="match status" value="3"/>
</dbReference>
<dbReference type="EMBL" id="JOJR01000233">
    <property type="protein sequence ID" value="RCN41538.1"/>
    <property type="molecule type" value="Genomic_DNA"/>
</dbReference>
<feature type="domain" description="HTH myb-type" evidence="16">
    <location>
        <begin position="896"/>
        <end position="951"/>
    </location>
</feature>
<dbReference type="InterPro" id="IPR018253">
    <property type="entry name" value="DnaJ_domain_CS"/>
</dbReference>
<dbReference type="PROSITE" id="PS51293">
    <property type="entry name" value="SANT"/>
    <property type="match status" value="1"/>
</dbReference>
<dbReference type="InterPro" id="IPR008971">
    <property type="entry name" value="HSP40/DnaJ_pept-bd"/>
</dbReference>
<dbReference type="Gene3D" id="2.60.260.20">
    <property type="entry name" value="Urease metallochaperone UreE, N-terminal domain"/>
    <property type="match status" value="2"/>
</dbReference>
<feature type="non-terminal residue" evidence="17">
    <location>
        <position position="1393"/>
    </location>
</feature>
<dbReference type="InterPro" id="IPR036410">
    <property type="entry name" value="HSP_DnaJ_Cys-rich_dom_sf"/>
</dbReference>
<evidence type="ECO:0000313" key="18">
    <source>
        <dbReference type="Proteomes" id="UP000252519"/>
    </source>
</evidence>
<dbReference type="InterPro" id="IPR002939">
    <property type="entry name" value="DnaJ_C"/>
</dbReference>
<dbReference type="CDD" id="cd10747">
    <property type="entry name" value="DnaJ_C"/>
    <property type="match status" value="1"/>
</dbReference>
<evidence type="ECO:0000259" key="12">
    <source>
        <dbReference type="PROSITE" id="PS50076"/>
    </source>
</evidence>
<feature type="domain" description="J" evidence="12">
    <location>
        <begin position="89"/>
        <end position="153"/>
    </location>
</feature>
<dbReference type="SMART" id="SM00717">
    <property type="entry name" value="SANT"/>
    <property type="match status" value="5"/>
</dbReference>
<dbReference type="FunFam" id="2.60.260.20:FF:000005">
    <property type="entry name" value="Chaperone protein dnaJ 1, mitochondrial"/>
    <property type="match status" value="1"/>
</dbReference>
<dbReference type="InterPro" id="IPR017930">
    <property type="entry name" value="Myb_dom"/>
</dbReference>
<feature type="domain" description="Myb-like" evidence="13">
    <location>
        <begin position="790"/>
        <end position="842"/>
    </location>
</feature>
<dbReference type="PROSITE" id="PS00636">
    <property type="entry name" value="DNAJ_1"/>
    <property type="match status" value="1"/>
</dbReference>
<dbReference type="InterPro" id="IPR012724">
    <property type="entry name" value="DnaJ"/>
</dbReference>
<evidence type="ECO:0000256" key="2">
    <source>
        <dbReference type="ARBA" id="ARBA00004514"/>
    </source>
</evidence>
<dbReference type="SUPFAM" id="SSF46565">
    <property type="entry name" value="Chaperone J-domain"/>
    <property type="match status" value="1"/>
</dbReference>
<gene>
    <name evidence="17" type="ORF">ANCCAN_12526</name>
</gene>
<dbReference type="GO" id="GO:0005634">
    <property type="term" value="C:nucleus"/>
    <property type="evidence" value="ECO:0007669"/>
    <property type="project" value="UniProtKB-SubCell"/>
</dbReference>
<evidence type="ECO:0000256" key="6">
    <source>
        <dbReference type="ARBA" id="ARBA00022771"/>
    </source>
</evidence>
<dbReference type="Gene3D" id="1.10.10.60">
    <property type="entry name" value="Homeodomain-like"/>
    <property type="match status" value="4"/>
</dbReference>
<dbReference type="OrthoDB" id="2143914at2759"/>
<dbReference type="PANTHER" id="PTHR44145:SF3">
    <property type="entry name" value="DNAJ HOMOLOG SUBFAMILY A MEMBER 3, MITOCHONDRIAL"/>
    <property type="match status" value="1"/>
</dbReference>
<dbReference type="Pfam" id="PF00226">
    <property type="entry name" value="DnaJ"/>
    <property type="match status" value="1"/>
</dbReference>
<dbReference type="GO" id="GO:0005524">
    <property type="term" value="F:ATP binding"/>
    <property type="evidence" value="ECO:0007669"/>
    <property type="project" value="InterPro"/>
</dbReference>
<dbReference type="CDD" id="cd06257">
    <property type="entry name" value="DnaJ"/>
    <property type="match status" value="1"/>
</dbReference>
<feature type="domain" description="Myb-like" evidence="13">
    <location>
        <begin position="954"/>
        <end position="999"/>
    </location>
</feature>
<dbReference type="PROSITE" id="PS51294">
    <property type="entry name" value="HTH_MYB"/>
    <property type="match status" value="3"/>
</dbReference>
<dbReference type="Pfam" id="PF00684">
    <property type="entry name" value="DnaJ_CXXCXGXG"/>
    <property type="match status" value="1"/>
</dbReference>
<keyword evidence="8" id="KW-0156">Chromatin regulator</keyword>
<dbReference type="InterPro" id="IPR017884">
    <property type="entry name" value="SANT_dom"/>
</dbReference>
<feature type="domain" description="CR-type" evidence="14">
    <location>
        <begin position="223"/>
        <end position="316"/>
    </location>
</feature>
<feature type="zinc finger region" description="CR-type" evidence="10">
    <location>
        <begin position="223"/>
        <end position="316"/>
    </location>
</feature>
<feature type="domain" description="Myb-like" evidence="13">
    <location>
        <begin position="896"/>
        <end position="947"/>
    </location>
</feature>
<evidence type="ECO:0000259" key="16">
    <source>
        <dbReference type="PROSITE" id="PS51294"/>
    </source>
</evidence>
<evidence type="ECO:0000259" key="14">
    <source>
        <dbReference type="PROSITE" id="PS51188"/>
    </source>
</evidence>
<dbReference type="GO" id="GO:0005829">
    <property type="term" value="C:cytosol"/>
    <property type="evidence" value="ECO:0007669"/>
    <property type="project" value="UniProtKB-SubCell"/>
</dbReference>
<dbReference type="CDD" id="cd00167">
    <property type="entry name" value="SANT"/>
    <property type="match status" value="4"/>
</dbReference>
<dbReference type="Pfam" id="PF01556">
    <property type="entry name" value="DnaJ_C"/>
    <property type="match status" value="1"/>
</dbReference>
<dbReference type="SUPFAM" id="SSF57938">
    <property type="entry name" value="DnaJ/Hsp40 cysteine-rich domain"/>
    <property type="match status" value="1"/>
</dbReference>
<dbReference type="InterPro" id="IPR009057">
    <property type="entry name" value="Homeodomain-like_sf"/>
</dbReference>
<dbReference type="InterPro" id="IPR036869">
    <property type="entry name" value="J_dom_sf"/>
</dbReference>
<comment type="subcellular location">
    <subcellularLocation>
        <location evidence="2">Cytoplasm</location>
        <location evidence="2">Cytosol</location>
    </subcellularLocation>
    <subcellularLocation>
        <location evidence="1">Nucleus</location>
    </subcellularLocation>
</comment>
<evidence type="ECO:0000313" key="17">
    <source>
        <dbReference type="EMBL" id="RCN41538.1"/>
    </source>
</evidence>
<evidence type="ECO:0000259" key="13">
    <source>
        <dbReference type="PROSITE" id="PS50090"/>
    </source>
</evidence>
<proteinExistence type="inferred from homology"/>
<evidence type="ECO:0000256" key="4">
    <source>
        <dbReference type="ARBA" id="ARBA00022723"/>
    </source>
</evidence>
<evidence type="ECO:0000256" key="1">
    <source>
        <dbReference type="ARBA" id="ARBA00004123"/>
    </source>
</evidence>
<dbReference type="InterPro" id="IPR001305">
    <property type="entry name" value="HSP_DnaJ_Cys-rich_dom"/>
</dbReference>
<feature type="domain" description="HTH myb-type" evidence="16">
    <location>
        <begin position="954"/>
        <end position="1003"/>
    </location>
</feature>
<dbReference type="PROSITE" id="PS50090">
    <property type="entry name" value="MYB_LIKE"/>
    <property type="match status" value="4"/>
</dbReference>
<dbReference type="SUPFAM" id="SSF49493">
    <property type="entry name" value="HSP40/DnaJ peptide-binding domain"/>
    <property type="match status" value="1"/>
</dbReference>
<evidence type="ECO:0000256" key="10">
    <source>
        <dbReference type="PROSITE-ProRule" id="PRU00546"/>
    </source>
</evidence>